<dbReference type="STRING" id="1004156.AYP45_09485"/>
<feature type="domain" description="CAAX prenyl protease 2/Lysostaphin resistance protein A-like" evidence="2">
    <location>
        <begin position="36"/>
        <end position="139"/>
    </location>
</feature>
<comment type="caution">
    <text evidence="3">The sequence shown here is derived from an EMBL/GenBank/DDBJ whole genome shotgun (WGS) entry which is preliminary data.</text>
</comment>
<dbReference type="Proteomes" id="UP000189681">
    <property type="component" value="Unassembled WGS sequence"/>
</dbReference>
<gene>
    <name evidence="3" type="ORF">AYP45_09485</name>
</gene>
<feature type="transmembrane region" description="Helical" evidence="1">
    <location>
        <begin position="53"/>
        <end position="70"/>
    </location>
</feature>
<keyword evidence="1" id="KW-0472">Membrane</keyword>
<proteinExistence type="predicted"/>
<dbReference type="AlphaFoldDB" id="A0A1V4AT84"/>
<organism evidence="3 4">
    <name type="scientific">Candidatus Brocadia carolinensis</name>
    <dbReference type="NCBI Taxonomy" id="1004156"/>
    <lineage>
        <taxon>Bacteria</taxon>
        <taxon>Pseudomonadati</taxon>
        <taxon>Planctomycetota</taxon>
        <taxon>Candidatus Brocadiia</taxon>
        <taxon>Candidatus Brocadiales</taxon>
        <taxon>Candidatus Brocadiaceae</taxon>
        <taxon>Candidatus Brocadia</taxon>
    </lineage>
</organism>
<evidence type="ECO:0000256" key="1">
    <source>
        <dbReference type="SAM" id="Phobius"/>
    </source>
</evidence>
<dbReference type="GO" id="GO:0080120">
    <property type="term" value="P:CAAX-box protein maturation"/>
    <property type="evidence" value="ECO:0007669"/>
    <property type="project" value="UniProtKB-ARBA"/>
</dbReference>
<dbReference type="EMBL" id="AYTS01000085">
    <property type="protein sequence ID" value="OOP56287.1"/>
    <property type="molecule type" value="Genomic_DNA"/>
</dbReference>
<keyword evidence="1" id="KW-0812">Transmembrane</keyword>
<feature type="transmembrane region" description="Helical" evidence="1">
    <location>
        <begin position="77"/>
        <end position="96"/>
    </location>
</feature>
<dbReference type="GO" id="GO:0004175">
    <property type="term" value="F:endopeptidase activity"/>
    <property type="evidence" value="ECO:0007669"/>
    <property type="project" value="UniProtKB-ARBA"/>
</dbReference>
<feature type="transmembrane region" description="Helical" evidence="1">
    <location>
        <begin position="6"/>
        <end position="24"/>
    </location>
</feature>
<evidence type="ECO:0000259" key="2">
    <source>
        <dbReference type="Pfam" id="PF02517"/>
    </source>
</evidence>
<reference evidence="3 4" key="1">
    <citation type="journal article" date="2017" name="Water Res.">
        <title>Discovery and metagenomic analysis of an anammox bacterial enrichment related to Candidatus "Brocadia caroliniensis" in a full-scale glycerol-fed nitritation-denitritation separate centrate treatment process.</title>
        <authorList>
            <person name="Park H."/>
            <person name="Brotto A.C."/>
            <person name="van Loosdrecht M.C."/>
            <person name="Chandran K."/>
        </authorList>
    </citation>
    <scope>NUCLEOTIDE SEQUENCE [LARGE SCALE GENOMIC DNA]</scope>
    <source>
        <strain evidence="3">26THWARD</strain>
    </source>
</reference>
<evidence type="ECO:0000313" key="4">
    <source>
        <dbReference type="Proteomes" id="UP000189681"/>
    </source>
</evidence>
<accession>A0A1V4AT84</accession>
<protein>
    <recommendedName>
        <fullName evidence="2">CAAX prenyl protease 2/Lysostaphin resistance protein A-like domain-containing protein</fullName>
    </recommendedName>
</protein>
<keyword evidence="1" id="KW-1133">Transmembrane helix</keyword>
<name>A0A1V4AT84_9BACT</name>
<dbReference type="InterPro" id="IPR003675">
    <property type="entry name" value="Rce1/LyrA-like_dom"/>
</dbReference>
<feature type="transmembrane region" description="Helical" evidence="1">
    <location>
        <begin position="108"/>
        <end position="132"/>
    </location>
</feature>
<dbReference type="Pfam" id="PF02517">
    <property type="entry name" value="Rce1-like"/>
    <property type="match status" value="1"/>
</dbReference>
<evidence type="ECO:0000313" key="3">
    <source>
        <dbReference type="EMBL" id="OOP56287.1"/>
    </source>
</evidence>
<sequence length="148" mass="16617">MFGESMIYALFMGNVLGYLVYKILFPYTLAMPFSLNMWLGIILSVGAGVYEEIVFRLLLITSLYFIFTTLMKISKPVSAIISIITGTLLFAAMHYMGTLGDTFTYSNFTFRILAGIVLSTIFMFRGLGVAVYTHAIYDVLSVLKPFHI</sequence>